<comment type="subcellular location">
    <subcellularLocation>
        <location evidence="1">Membrane</location>
        <topology evidence="1">Multi-pass membrane protein</topology>
    </subcellularLocation>
</comment>
<sequence length="170" mass="19108">MSLKYRTSRTPRVTSGRKPTHLVNQRSTTNTSHEDQRLKVMSGACSSISLVDGFRRECCAFRVVSGYAKMRLCPICGPKLSAFCMIMSVWGVFFLGLLGVFFYVQAVNLFPDLHFEQEEPVDGVVLPLTTAVIEDKYAEKATQCWVAAGMYLVTLIVVFWQNKFNSSAIF</sequence>
<dbReference type="InterPro" id="IPR026770">
    <property type="entry name" value="RNase_K"/>
</dbReference>
<evidence type="ECO:0000256" key="1">
    <source>
        <dbReference type="ARBA" id="ARBA00004141"/>
    </source>
</evidence>
<dbReference type="CTD" id="9950889"/>
<dbReference type="GO" id="GO:0004521">
    <property type="term" value="F:RNA endonuclease activity"/>
    <property type="evidence" value="ECO:0007669"/>
    <property type="project" value="InterPro"/>
</dbReference>
<reference evidence="8" key="1">
    <citation type="submission" date="2012-04" db="EMBL/GenBank/DDBJ databases">
        <title>The Genome Sequence of Loa loa.</title>
        <authorList>
            <consortium name="The Broad Institute Genome Sequencing Platform"/>
            <consortium name="Broad Institute Genome Sequencing Center for Infectious Disease"/>
            <person name="Nutman T.B."/>
            <person name="Fink D.L."/>
            <person name="Russ C."/>
            <person name="Young S."/>
            <person name="Zeng Q."/>
            <person name="Gargeya S."/>
            <person name="Alvarado L."/>
            <person name="Berlin A."/>
            <person name="Chapman S.B."/>
            <person name="Chen Z."/>
            <person name="Freedman E."/>
            <person name="Gellesch M."/>
            <person name="Goldberg J."/>
            <person name="Griggs A."/>
            <person name="Gujja S."/>
            <person name="Heilman E.R."/>
            <person name="Heiman D."/>
            <person name="Howarth C."/>
            <person name="Mehta T."/>
            <person name="Neiman D."/>
            <person name="Pearson M."/>
            <person name="Roberts A."/>
            <person name="Saif S."/>
            <person name="Shea T."/>
            <person name="Shenoy N."/>
            <person name="Sisk P."/>
            <person name="Stolte C."/>
            <person name="Sykes S."/>
            <person name="White J."/>
            <person name="Yandava C."/>
            <person name="Haas B."/>
            <person name="Henn M.R."/>
            <person name="Nusbaum C."/>
            <person name="Birren B."/>
        </authorList>
    </citation>
    <scope>NUCLEOTIDE SEQUENCE [LARGE SCALE GENOMIC DNA]</scope>
</reference>
<dbReference type="OrthoDB" id="67317at2759"/>
<dbReference type="PANTHER" id="PTHR31733">
    <property type="entry name" value="RIBONUCLEASE KAPPA"/>
    <property type="match status" value="1"/>
</dbReference>
<evidence type="ECO:0000256" key="5">
    <source>
        <dbReference type="ARBA" id="ARBA00023136"/>
    </source>
</evidence>
<feature type="transmembrane region" description="Helical" evidence="7">
    <location>
        <begin position="145"/>
        <end position="162"/>
    </location>
</feature>
<dbReference type="KEGG" id="loa:LOAG_13418"/>
<feature type="compositionally biased region" description="Polar residues" evidence="6">
    <location>
        <begin position="22"/>
        <end position="31"/>
    </location>
</feature>
<dbReference type="EMBL" id="JH712086">
    <property type="protein sequence ID" value="EFO15095.2"/>
    <property type="molecule type" value="Genomic_DNA"/>
</dbReference>
<keyword evidence="3 7" id="KW-0812">Transmembrane</keyword>
<dbReference type="AlphaFoldDB" id="A0A1S0TJH9"/>
<keyword evidence="4 7" id="KW-1133">Transmembrane helix</keyword>
<dbReference type="RefSeq" id="XP_020301194.1">
    <property type="nucleotide sequence ID" value="XM_020448682.1"/>
</dbReference>
<evidence type="ECO:0000313" key="8">
    <source>
        <dbReference type="EMBL" id="EFO15095.2"/>
    </source>
</evidence>
<evidence type="ECO:0000256" key="2">
    <source>
        <dbReference type="ARBA" id="ARBA00008458"/>
    </source>
</evidence>
<evidence type="ECO:0000256" key="3">
    <source>
        <dbReference type="ARBA" id="ARBA00022692"/>
    </source>
</evidence>
<evidence type="ECO:0000256" key="6">
    <source>
        <dbReference type="SAM" id="MobiDB-lite"/>
    </source>
</evidence>
<accession>A0A1S0TJH9</accession>
<dbReference type="FunCoup" id="A0A1S0TJH9">
    <property type="interactions" value="1634"/>
</dbReference>
<dbReference type="GeneID" id="9950889"/>
<feature type="region of interest" description="Disordered" evidence="6">
    <location>
        <begin position="1"/>
        <end position="34"/>
    </location>
</feature>
<dbReference type="GO" id="GO:0016020">
    <property type="term" value="C:membrane"/>
    <property type="evidence" value="ECO:0007669"/>
    <property type="project" value="UniProtKB-SubCell"/>
</dbReference>
<proteinExistence type="inferred from homology"/>
<feature type="transmembrane region" description="Helical" evidence="7">
    <location>
        <begin position="80"/>
        <end position="104"/>
    </location>
</feature>
<comment type="similarity">
    <text evidence="2">Belongs to the RNase K family.</text>
</comment>
<organism evidence="8">
    <name type="scientific">Loa loa</name>
    <name type="common">Eye worm</name>
    <name type="synonym">Filaria loa</name>
    <dbReference type="NCBI Taxonomy" id="7209"/>
    <lineage>
        <taxon>Eukaryota</taxon>
        <taxon>Metazoa</taxon>
        <taxon>Ecdysozoa</taxon>
        <taxon>Nematoda</taxon>
        <taxon>Chromadorea</taxon>
        <taxon>Rhabditida</taxon>
        <taxon>Spirurina</taxon>
        <taxon>Spiruromorpha</taxon>
        <taxon>Filarioidea</taxon>
        <taxon>Onchocercidae</taxon>
        <taxon>Loa</taxon>
    </lineage>
</organism>
<name>A0A1S0TJH9_LOALO</name>
<dbReference type="OMA" id="ATQCWVA"/>
<evidence type="ECO:0000256" key="4">
    <source>
        <dbReference type="ARBA" id="ARBA00022989"/>
    </source>
</evidence>
<gene>
    <name evidence="8" type="ORF">LOAG_13418</name>
</gene>
<protein>
    <submittedName>
        <fullName evidence="8">Uncharacterized protein</fullName>
    </submittedName>
</protein>
<dbReference type="InParanoid" id="A0A1S0TJH9"/>
<evidence type="ECO:0000256" key="7">
    <source>
        <dbReference type="SAM" id="Phobius"/>
    </source>
</evidence>
<keyword evidence="5 7" id="KW-0472">Membrane</keyword>